<keyword evidence="1" id="KW-0238">DNA-binding</keyword>
<evidence type="ECO:0000313" key="3">
    <source>
        <dbReference type="EMBL" id="CUQ18733.1"/>
    </source>
</evidence>
<gene>
    <name evidence="3" type="primary">immR_8</name>
    <name evidence="3" type="ORF">ERS852523_04304</name>
    <name evidence="4" type="ORF">GT728_19765</name>
</gene>
<dbReference type="Gene3D" id="1.10.260.40">
    <property type="entry name" value="lambda repressor-like DNA-binding domains"/>
    <property type="match status" value="1"/>
</dbReference>
<accession>A0A174U8L7</accession>
<dbReference type="RefSeq" id="WP_055154087.1">
    <property type="nucleotide sequence ID" value="NZ_CZAW01000100.1"/>
</dbReference>
<dbReference type="EMBL" id="WWVQ01000089">
    <property type="protein sequence ID" value="MZL35350.1"/>
    <property type="molecule type" value="Genomic_DNA"/>
</dbReference>
<evidence type="ECO:0000313" key="5">
    <source>
        <dbReference type="Proteomes" id="UP000095712"/>
    </source>
</evidence>
<evidence type="ECO:0000259" key="2">
    <source>
        <dbReference type="PROSITE" id="PS50943"/>
    </source>
</evidence>
<evidence type="ECO:0000313" key="4">
    <source>
        <dbReference type="EMBL" id="MZL35350.1"/>
    </source>
</evidence>
<dbReference type="SUPFAM" id="SSF47413">
    <property type="entry name" value="lambda repressor-like DNA-binding domains"/>
    <property type="match status" value="1"/>
</dbReference>
<feature type="domain" description="HTH cro/C1-type" evidence="2">
    <location>
        <begin position="5"/>
        <end position="59"/>
    </location>
</feature>
<dbReference type="Proteomes" id="UP000095712">
    <property type="component" value="Unassembled WGS sequence"/>
</dbReference>
<dbReference type="PANTHER" id="PTHR46558:SF11">
    <property type="entry name" value="HTH-TYPE TRANSCRIPTIONAL REGULATOR XRE"/>
    <property type="match status" value="1"/>
</dbReference>
<dbReference type="InterPro" id="IPR010982">
    <property type="entry name" value="Lambda_DNA-bd_dom_sf"/>
</dbReference>
<evidence type="ECO:0000313" key="6">
    <source>
        <dbReference type="Proteomes" id="UP000477285"/>
    </source>
</evidence>
<reference evidence="4 6" key="2">
    <citation type="journal article" date="2019" name="Nat. Med.">
        <title>A library of human gut bacterial isolates paired with longitudinal multiomics data enables mechanistic microbiome research.</title>
        <authorList>
            <person name="Poyet M."/>
            <person name="Groussin M."/>
            <person name="Gibbons S.M."/>
            <person name="Avila-Pacheco J."/>
            <person name="Jiang X."/>
            <person name="Kearney S.M."/>
            <person name="Perrotta A.R."/>
            <person name="Berdy B."/>
            <person name="Zhao S."/>
            <person name="Lieberman T.D."/>
            <person name="Swanson P.K."/>
            <person name="Smith M."/>
            <person name="Roesemann S."/>
            <person name="Alexander J.E."/>
            <person name="Rich S.A."/>
            <person name="Livny J."/>
            <person name="Vlamakis H."/>
            <person name="Clish C."/>
            <person name="Bullock K."/>
            <person name="Deik A."/>
            <person name="Scott J."/>
            <person name="Pierce K.A."/>
            <person name="Xavier R.J."/>
            <person name="Alm E.J."/>
        </authorList>
    </citation>
    <scope>NUCLEOTIDE SEQUENCE [LARGE SCALE GENOMIC DNA]</scope>
    <source>
        <strain evidence="4 6">BIOML-A1</strain>
    </source>
</reference>
<dbReference type="GO" id="GO:0003677">
    <property type="term" value="F:DNA binding"/>
    <property type="evidence" value="ECO:0007669"/>
    <property type="project" value="UniProtKB-KW"/>
</dbReference>
<dbReference type="AlphaFoldDB" id="A0A174U8L7"/>
<dbReference type="PANTHER" id="PTHR46558">
    <property type="entry name" value="TRACRIPTIONAL REGULATORY PROTEIN-RELATED-RELATED"/>
    <property type="match status" value="1"/>
</dbReference>
<reference evidence="3 5" key="1">
    <citation type="submission" date="2015-09" db="EMBL/GenBank/DDBJ databases">
        <authorList>
            <consortium name="Pathogen Informatics"/>
        </authorList>
    </citation>
    <scope>NUCLEOTIDE SEQUENCE [LARGE SCALE GENOMIC DNA]</scope>
    <source>
        <strain evidence="3 5">2789STDY5834911</strain>
    </source>
</reference>
<dbReference type="SMART" id="SM00530">
    <property type="entry name" value="HTH_XRE"/>
    <property type="match status" value="1"/>
</dbReference>
<dbReference type="Proteomes" id="UP000477285">
    <property type="component" value="Unassembled WGS sequence"/>
</dbReference>
<dbReference type="Pfam" id="PF01381">
    <property type="entry name" value="HTH_3"/>
    <property type="match status" value="1"/>
</dbReference>
<dbReference type="PROSITE" id="PS50943">
    <property type="entry name" value="HTH_CROC1"/>
    <property type="match status" value="1"/>
</dbReference>
<evidence type="ECO:0000256" key="1">
    <source>
        <dbReference type="ARBA" id="ARBA00023125"/>
    </source>
</evidence>
<name>A0A174U8L7_9FIRM</name>
<dbReference type="CDD" id="cd00093">
    <property type="entry name" value="HTH_XRE"/>
    <property type="match status" value="1"/>
</dbReference>
<organism evidence="3 5">
    <name type="scientific">Blautia wexlerae</name>
    <dbReference type="NCBI Taxonomy" id="418240"/>
    <lineage>
        <taxon>Bacteria</taxon>
        <taxon>Bacillati</taxon>
        <taxon>Bacillota</taxon>
        <taxon>Clostridia</taxon>
        <taxon>Lachnospirales</taxon>
        <taxon>Lachnospiraceae</taxon>
        <taxon>Blautia</taxon>
    </lineage>
</organism>
<sequence length="115" mass="13621">MGNRLRILRKTRNLTQEVVSSELGISQQTLSRCEIDITTLQIDLLYKIAQYYNVSTDYILGLSDNKWTTEQNILVNQFFLKYQDIFEAFEALDDYDKELIRGLIAQMKKIKNERY</sequence>
<proteinExistence type="predicted"/>
<dbReference type="EMBL" id="CZAW01000100">
    <property type="protein sequence ID" value="CUQ18733.1"/>
    <property type="molecule type" value="Genomic_DNA"/>
</dbReference>
<dbReference type="InterPro" id="IPR001387">
    <property type="entry name" value="Cro/C1-type_HTH"/>
</dbReference>
<dbReference type="OrthoDB" id="9801008at2"/>
<protein>
    <submittedName>
        <fullName evidence="3">HTH-type transcriptional regulator immR</fullName>
    </submittedName>
    <submittedName>
        <fullName evidence="4">Helix-turn-helix domain-containing protein</fullName>
    </submittedName>
</protein>